<dbReference type="EMBL" id="AHJE01000025">
    <property type="protein sequence ID" value="EHP42957.1"/>
    <property type="molecule type" value="Genomic_DNA"/>
</dbReference>
<dbReference type="InterPro" id="IPR036812">
    <property type="entry name" value="NAD(P)_OxRdtase_dom_sf"/>
</dbReference>
<reference evidence="1 2" key="1">
    <citation type="journal article" date="2012" name="J. Bacteriol.">
        <title>De Novo Genome Project of Cupriavidus basilensis OR16.</title>
        <authorList>
            <person name="Cserhati M."/>
            <person name="Kriszt B."/>
            <person name="Szoboszlay S."/>
            <person name="Toth A."/>
            <person name="Szabo I."/>
            <person name="Tancsics A."/>
            <person name="Nagy I."/>
            <person name="Horvath B."/>
            <person name="Nagy I."/>
            <person name="Kukolya J."/>
        </authorList>
    </citation>
    <scope>NUCLEOTIDE SEQUENCE [LARGE SCALE GENOMIC DNA]</scope>
    <source>
        <strain evidence="1 2">OR16</strain>
    </source>
</reference>
<dbReference type="Proteomes" id="UP000005808">
    <property type="component" value="Unassembled WGS sequence"/>
</dbReference>
<evidence type="ECO:0000313" key="1">
    <source>
        <dbReference type="EMBL" id="EHP42957.1"/>
    </source>
</evidence>
<dbReference type="SUPFAM" id="SSF51430">
    <property type="entry name" value="NAD(P)-linked oxidoreductase"/>
    <property type="match status" value="1"/>
</dbReference>
<protein>
    <submittedName>
        <fullName evidence="1">Aldo/keto reductase</fullName>
    </submittedName>
</protein>
<dbReference type="OrthoDB" id="9768793at2"/>
<dbReference type="AlphaFoldDB" id="H1S3F5"/>
<name>H1S3F5_9BURK</name>
<dbReference type="RefSeq" id="WP_006157942.1">
    <property type="nucleotide sequence ID" value="NZ_AHJE01000025.1"/>
</dbReference>
<proteinExistence type="predicted"/>
<dbReference type="Gene3D" id="3.20.20.100">
    <property type="entry name" value="NADP-dependent oxidoreductase domain"/>
    <property type="match status" value="1"/>
</dbReference>
<sequence length="55" mass="6125">MPIPGTRKRKRLEKNLGAADIAFTTGDLREIDGAFSTISVQGKRLSEDHTKLIDR</sequence>
<dbReference type="PATRIC" id="fig|1127483.3.peg.2282"/>
<evidence type="ECO:0000313" key="2">
    <source>
        <dbReference type="Proteomes" id="UP000005808"/>
    </source>
</evidence>
<accession>H1S3F5</accession>
<comment type="caution">
    <text evidence="1">The sequence shown here is derived from an EMBL/GenBank/DDBJ whole genome shotgun (WGS) entry which is preliminary data.</text>
</comment>
<gene>
    <name evidence="1" type="ORF">OR16_11388</name>
</gene>
<organism evidence="1 2">
    <name type="scientific">Cupriavidus basilensis OR16</name>
    <dbReference type="NCBI Taxonomy" id="1127483"/>
    <lineage>
        <taxon>Bacteria</taxon>
        <taxon>Pseudomonadati</taxon>
        <taxon>Pseudomonadota</taxon>
        <taxon>Betaproteobacteria</taxon>
        <taxon>Burkholderiales</taxon>
        <taxon>Burkholderiaceae</taxon>
        <taxon>Cupriavidus</taxon>
    </lineage>
</organism>